<dbReference type="Gene3D" id="3.40.140.10">
    <property type="entry name" value="Cytidine Deaminase, domain 2"/>
    <property type="match status" value="1"/>
</dbReference>
<comment type="similarity">
    <text evidence="3">Belongs to the FdhD family.</text>
</comment>
<dbReference type="RefSeq" id="WP_113920940.1">
    <property type="nucleotide sequence ID" value="NZ_QNRX01000011.1"/>
</dbReference>
<dbReference type="GO" id="GO:0006777">
    <property type="term" value="P:Mo-molybdopterin cofactor biosynthetic process"/>
    <property type="evidence" value="ECO:0007669"/>
    <property type="project" value="UniProtKB-UniRule"/>
</dbReference>
<protein>
    <recommendedName>
        <fullName evidence="3">Sulfur carrier protein FdhD</fullName>
    </recommendedName>
</protein>
<dbReference type="InterPro" id="IPR016193">
    <property type="entry name" value="Cytidine_deaminase-like"/>
</dbReference>
<dbReference type="SUPFAM" id="SSF53927">
    <property type="entry name" value="Cytidine deaminase-like"/>
    <property type="match status" value="1"/>
</dbReference>
<keyword evidence="5" id="KW-1185">Reference proteome</keyword>
<comment type="caution">
    <text evidence="3">Lacks conserved residue(s) required for the propagation of feature annotation.</text>
</comment>
<dbReference type="NCBIfam" id="TIGR00129">
    <property type="entry name" value="fdhD_narQ"/>
    <property type="match status" value="1"/>
</dbReference>
<dbReference type="GO" id="GO:0005737">
    <property type="term" value="C:cytoplasm"/>
    <property type="evidence" value="ECO:0007669"/>
    <property type="project" value="UniProtKB-SubCell"/>
</dbReference>
<feature type="active site" description="Cysteine persulfide intermediate" evidence="3">
    <location>
        <position position="110"/>
    </location>
</feature>
<dbReference type="AlphaFoldDB" id="A0A366I3V7"/>
<sequence>MEENIYQEFDVLKIEKEEDKFYTKEVVKKIISEISLKIIVNGEELVSLLCLNQYEVELTLGFLYNDGVINSYEDIKEIYYNERMQAVIVELKEEIKVNRQESLRSVTSGCGQCYTYINPLKKSQYFSADSKTVYPIETILSSMKNFMHKSEIFREIGGVHSVLFYTPEYQILNEDIGRHNCFDKITGILLKEGKMDLCENSIVFVSGRISSEIMTKIIRLGAPILVSRSTPTSAAVKLGQEYNITLLGYVRGDQGNIYSAPERISF</sequence>
<dbReference type="PANTHER" id="PTHR30592">
    <property type="entry name" value="FORMATE DEHYDROGENASE"/>
    <property type="match status" value="1"/>
</dbReference>
<dbReference type="HAMAP" id="MF_00187">
    <property type="entry name" value="FdhD"/>
    <property type="match status" value="1"/>
</dbReference>
<proteinExistence type="inferred from homology"/>
<keyword evidence="2 3" id="KW-0501">Molybdenum cofactor biosynthesis</keyword>
<dbReference type="EMBL" id="QNRX01000011">
    <property type="protein sequence ID" value="RBP62620.1"/>
    <property type="molecule type" value="Genomic_DNA"/>
</dbReference>
<dbReference type="PIRSF" id="PIRSF015626">
    <property type="entry name" value="FdhD"/>
    <property type="match status" value="1"/>
</dbReference>
<dbReference type="GO" id="GO:0097163">
    <property type="term" value="F:sulfur carrier activity"/>
    <property type="evidence" value="ECO:0007669"/>
    <property type="project" value="UniProtKB-UniRule"/>
</dbReference>
<evidence type="ECO:0000256" key="3">
    <source>
        <dbReference type="HAMAP-Rule" id="MF_00187"/>
    </source>
</evidence>
<dbReference type="GO" id="GO:0016783">
    <property type="term" value="F:sulfurtransferase activity"/>
    <property type="evidence" value="ECO:0007669"/>
    <property type="project" value="InterPro"/>
</dbReference>
<comment type="caution">
    <text evidence="4">The sequence shown here is derived from an EMBL/GenBank/DDBJ whole genome shotgun (WGS) entry which is preliminary data.</text>
</comment>
<evidence type="ECO:0000256" key="1">
    <source>
        <dbReference type="ARBA" id="ARBA00022490"/>
    </source>
</evidence>
<reference evidence="4 5" key="1">
    <citation type="submission" date="2018-06" db="EMBL/GenBank/DDBJ databases">
        <title>Genomic Encyclopedia of Type Strains, Phase IV (KMG-IV): sequencing the most valuable type-strain genomes for metagenomic binning, comparative biology and taxonomic classification.</title>
        <authorList>
            <person name="Goeker M."/>
        </authorList>
    </citation>
    <scope>NUCLEOTIDE SEQUENCE [LARGE SCALE GENOMIC DNA]</scope>
    <source>
        <strain evidence="4 5">DSM 22112</strain>
    </source>
</reference>
<dbReference type="OrthoDB" id="9782042at2"/>
<gene>
    <name evidence="3" type="primary">fdhD</name>
    <name evidence="4" type="ORF">DES36_11152</name>
</gene>
<dbReference type="PANTHER" id="PTHR30592:SF1">
    <property type="entry name" value="SULFUR CARRIER PROTEIN FDHD"/>
    <property type="match status" value="1"/>
</dbReference>
<evidence type="ECO:0000313" key="4">
    <source>
        <dbReference type="EMBL" id="RBP62620.1"/>
    </source>
</evidence>
<dbReference type="Gene3D" id="3.10.20.10">
    <property type="match status" value="1"/>
</dbReference>
<comment type="subcellular location">
    <subcellularLocation>
        <location evidence="3">Cytoplasm</location>
    </subcellularLocation>
</comment>
<name>A0A366I3V7_9FIRM</name>
<evidence type="ECO:0000256" key="2">
    <source>
        <dbReference type="ARBA" id="ARBA00023150"/>
    </source>
</evidence>
<dbReference type="Pfam" id="PF02634">
    <property type="entry name" value="FdhD-NarQ"/>
    <property type="match status" value="1"/>
</dbReference>
<keyword evidence="1 3" id="KW-0963">Cytoplasm</keyword>
<comment type="function">
    <text evidence="3">Required for formate dehydrogenase (FDH) activity. Acts as a sulfur carrier protein that transfers sulfur from IscS to the molybdenum cofactor prior to its insertion into FDH.</text>
</comment>
<organism evidence="4 5">
    <name type="scientific">Alkalibaculum bacchi</name>
    <dbReference type="NCBI Taxonomy" id="645887"/>
    <lineage>
        <taxon>Bacteria</taxon>
        <taxon>Bacillati</taxon>
        <taxon>Bacillota</taxon>
        <taxon>Clostridia</taxon>
        <taxon>Eubacteriales</taxon>
        <taxon>Eubacteriaceae</taxon>
        <taxon>Alkalibaculum</taxon>
    </lineage>
</organism>
<accession>A0A366I3V7</accession>
<dbReference type="Proteomes" id="UP000253490">
    <property type="component" value="Unassembled WGS sequence"/>
</dbReference>
<evidence type="ECO:0000313" key="5">
    <source>
        <dbReference type="Proteomes" id="UP000253490"/>
    </source>
</evidence>
<dbReference type="InterPro" id="IPR003786">
    <property type="entry name" value="FdhD"/>
</dbReference>